<dbReference type="CDD" id="cd04250">
    <property type="entry name" value="AAK_NAGK-C"/>
    <property type="match status" value="1"/>
</dbReference>
<evidence type="ECO:0000259" key="10">
    <source>
        <dbReference type="Pfam" id="PF00696"/>
    </source>
</evidence>
<dbReference type="RefSeq" id="WP_123101820.1">
    <property type="nucleotide sequence ID" value="NZ_CP127527.1"/>
</dbReference>
<gene>
    <name evidence="9 11" type="primary">argB</name>
    <name evidence="11" type="ORF">EC580_02290</name>
</gene>
<dbReference type="EC" id="2.7.2.8" evidence="9"/>
<dbReference type="InterPro" id="IPR001048">
    <property type="entry name" value="Asp/Glu/Uridylate_kinase"/>
</dbReference>
<dbReference type="PANTHER" id="PTHR23342">
    <property type="entry name" value="N-ACETYLGLUTAMATE SYNTHASE"/>
    <property type="match status" value="1"/>
</dbReference>
<feature type="site" description="Transition state stabilizer" evidence="9">
    <location>
        <position position="29"/>
    </location>
</feature>
<dbReference type="EMBL" id="RIZI01000110">
    <property type="protein sequence ID" value="RNF69431.1"/>
    <property type="molecule type" value="Genomic_DNA"/>
</dbReference>
<dbReference type="OrthoDB" id="9803155at2"/>
<keyword evidence="9" id="KW-0963">Cytoplasm</keyword>
<dbReference type="SUPFAM" id="SSF53633">
    <property type="entry name" value="Carbamate kinase-like"/>
    <property type="match status" value="1"/>
</dbReference>
<keyword evidence="2 9" id="KW-0055">Arginine biosynthesis</keyword>
<feature type="site" description="Transition state stabilizer" evidence="9">
    <location>
        <position position="246"/>
    </location>
</feature>
<dbReference type="InterPro" id="IPR001057">
    <property type="entry name" value="Glu/AcGlu_kinase"/>
</dbReference>
<feature type="binding site" evidence="9">
    <location>
        <position position="186"/>
    </location>
    <ligand>
        <name>substrate</name>
    </ligand>
</feature>
<dbReference type="PIRSF" id="PIRSF000728">
    <property type="entry name" value="NAGK"/>
    <property type="match status" value="1"/>
</dbReference>
<proteinExistence type="inferred from homology"/>
<organism evidence="11">
    <name type="scientific">Acidithiobacillus sulfuriphilus</name>
    <dbReference type="NCBI Taxonomy" id="1867749"/>
    <lineage>
        <taxon>Bacteria</taxon>
        <taxon>Pseudomonadati</taxon>
        <taxon>Pseudomonadota</taxon>
        <taxon>Acidithiobacillia</taxon>
        <taxon>Acidithiobacillales</taxon>
        <taxon>Acidithiobacillaceae</taxon>
        <taxon>Acidithiobacillus</taxon>
    </lineage>
</organism>
<comment type="catalytic activity">
    <reaction evidence="8 9">
        <text>N-acetyl-L-glutamate + ATP = N-acetyl-L-glutamyl 5-phosphate + ADP</text>
        <dbReference type="Rhea" id="RHEA:14629"/>
        <dbReference type="ChEBI" id="CHEBI:30616"/>
        <dbReference type="ChEBI" id="CHEBI:44337"/>
        <dbReference type="ChEBI" id="CHEBI:57936"/>
        <dbReference type="ChEBI" id="CHEBI:456216"/>
        <dbReference type="EC" id="2.7.2.8"/>
    </reaction>
</comment>
<evidence type="ECO:0000313" key="11">
    <source>
        <dbReference type="EMBL" id="RNF69431.1"/>
    </source>
</evidence>
<dbReference type="InterPro" id="IPR036393">
    <property type="entry name" value="AceGlu_kinase-like_sf"/>
</dbReference>
<dbReference type="FunFam" id="3.40.1160.10:FF:000004">
    <property type="entry name" value="Acetylglutamate kinase"/>
    <property type="match status" value="1"/>
</dbReference>
<dbReference type="GO" id="GO:0003991">
    <property type="term" value="F:acetylglutamate kinase activity"/>
    <property type="evidence" value="ECO:0007669"/>
    <property type="project" value="UniProtKB-UniRule"/>
</dbReference>
<evidence type="ECO:0000256" key="7">
    <source>
        <dbReference type="ARBA" id="ARBA00022840"/>
    </source>
</evidence>
<dbReference type="InterPro" id="IPR037528">
    <property type="entry name" value="ArgB"/>
</dbReference>
<comment type="caution">
    <text evidence="11">The sequence shown here is derived from an EMBL/GenBank/DDBJ whole genome shotgun (WGS) entry which is preliminary data.</text>
</comment>
<evidence type="ECO:0000256" key="6">
    <source>
        <dbReference type="ARBA" id="ARBA00022777"/>
    </source>
</evidence>
<dbReference type="InterPro" id="IPR004662">
    <property type="entry name" value="AcgluKinase_fam"/>
</dbReference>
<keyword evidence="7 9" id="KW-0067">ATP-binding</keyword>
<evidence type="ECO:0000256" key="5">
    <source>
        <dbReference type="ARBA" id="ARBA00022741"/>
    </source>
</evidence>
<evidence type="ECO:0000256" key="2">
    <source>
        <dbReference type="ARBA" id="ARBA00022571"/>
    </source>
</evidence>
<feature type="binding site" evidence="9">
    <location>
        <position position="86"/>
    </location>
    <ligand>
        <name>substrate</name>
    </ligand>
</feature>
<comment type="similarity">
    <text evidence="9">Belongs to the acetylglutamate kinase family. ArgB subfamily.</text>
</comment>
<feature type="domain" description="Aspartate/glutamate/uridylate kinase" evidence="10">
    <location>
        <begin position="26"/>
        <end position="265"/>
    </location>
</feature>
<evidence type="ECO:0000256" key="1">
    <source>
        <dbReference type="ARBA" id="ARBA00004828"/>
    </source>
</evidence>
<keyword evidence="6 9" id="KW-0418">Kinase</keyword>
<name>A0A3M8RM81_9PROT</name>
<dbReference type="GO" id="GO:0042450">
    <property type="term" value="P:L-arginine biosynthetic process via ornithine"/>
    <property type="evidence" value="ECO:0007669"/>
    <property type="project" value="UniProtKB-UniRule"/>
</dbReference>
<keyword evidence="5 9" id="KW-0547">Nucleotide-binding</keyword>
<evidence type="ECO:0000256" key="8">
    <source>
        <dbReference type="ARBA" id="ARBA00048141"/>
    </source>
</evidence>
<dbReference type="AlphaFoldDB" id="A0A3M8RM81"/>
<protein>
    <recommendedName>
        <fullName evidence="9">Acetylglutamate kinase</fullName>
        <ecNumber evidence="9">2.7.2.8</ecNumber>
    </recommendedName>
    <alternativeName>
        <fullName evidence="9">N-acetyl-L-glutamate 5-phosphotransferase</fullName>
    </alternativeName>
    <alternativeName>
        <fullName evidence="9">NAG kinase</fullName>
        <shortName evidence="9">NAGK</shortName>
    </alternativeName>
</protein>
<dbReference type="PRINTS" id="PR00474">
    <property type="entry name" value="GLU5KINASE"/>
</dbReference>
<dbReference type="GO" id="GO:0005737">
    <property type="term" value="C:cytoplasm"/>
    <property type="evidence" value="ECO:0007669"/>
    <property type="project" value="UniProtKB-SubCell"/>
</dbReference>
<dbReference type="NCBIfam" id="TIGR00761">
    <property type="entry name" value="argB"/>
    <property type="match status" value="1"/>
</dbReference>
<sequence>MNDPHLQAQVLIEALPYMQRFQGCTMVIKYGGNAMTEDRLKEQFAHDVTLMKQVGMNPVIVHGGGPQIGAMLARLGVPTHFVDGMRVTDAATMEVVEMVLGGLVNKEIVHGINRAGGRAVGLTGKDGRLLRARRLQRPGPDGASMDLGQVGEVAAVDPRIIATLDQADFIPVVAPIGVGDGGESYNINADLVAGALAATLGAEKLILMTNVAGVLDGQGRLRSRLDAGEVAALIADDSISGGMLPKIQCCLDAVAGGVRAAHIIDGRVPHALLLEVFTDAGVGTLIRDGDA</sequence>
<feature type="binding site" evidence="9">
    <location>
        <begin position="64"/>
        <end position="65"/>
    </location>
    <ligand>
        <name>substrate</name>
    </ligand>
</feature>
<reference evidence="11" key="1">
    <citation type="submission" date="2018-10" db="EMBL/GenBank/DDBJ databases">
        <title>Acidithiobacillus sulfuriphilus sp. nov.: an extremely acidophilic sulfur-oxidizing chemolithotroph isolated from a neutral pH environment.</title>
        <authorList>
            <person name="Falagan C."/>
            <person name="Moya-Beltran A."/>
            <person name="Quatrini R."/>
            <person name="Johnson D.B."/>
        </authorList>
    </citation>
    <scope>NUCLEOTIDE SEQUENCE [LARGE SCALE GENOMIC DNA]</scope>
    <source>
        <strain evidence="11">CJ-2</strain>
    </source>
</reference>
<dbReference type="Pfam" id="PF00696">
    <property type="entry name" value="AA_kinase"/>
    <property type="match status" value="1"/>
</dbReference>
<comment type="subcellular location">
    <subcellularLocation>
        <location evidence="9">Cytoplasm</location>
    </subcellularLocation>
</comment>
<keyword evidence="4 9" id="KW-0808">Transferase</keyword>
<evidence type="ECO:0000256" key="4">
    <source>
        <dbReference type="ARBA" id="ARBA00022679"/>
    </source>
</evidence>
<dbReference type="InterPro" id="IPR041727">
    <property type="entry name" value="NAGK-C"/>
</dbReference>
<accession>A0A3M8RM81</accession>
<dbReference type="PANTHER" id="PTHR23342:SF0">
    <property type="entry name" value="N-ACETYLGLUTAMATE SYNTHASE, MITOCHONDRIAL"/>
    <property type="match status" value="1"/>
</dbReference>
<evidence type="ECO:0000256" key="3">
    <source>
        <dbReference type="ARBA" id="ARBA00022605"/>
    </source>
</evidence>
<dbReference type="GO" id="GO:0005524">
    <property type="term" value="F:ATP binding"/>
    <property type="evidence" value="ECO:0007669"/>
    <property type="project" value="UniProtKB-UniRule"/>
</dbReference>
<dbReference type="Gene3D" id="3.40.1160.10">
    <property type="entry name" value="Acetylglutamate kinase-like"/>
    <property type="match status" value="1"/>
</dbReference>
<evidence type="ECO:0000256" key="9">
    <source>
        <dbReference type="HAMAP-Rule" id="MF_00082"/>
    </source>
</evidence>
<dbReference type="HAMAP" id="MF_00082">
    <property type="entry name" value="ArgB"/>
    <property type="match status" value="1"/>
</dbReference>
<comment type="pathway">
    <text evidence="1 9">Amino-acid biosynthesis; L-arginine biosynthesis; N(2)-acetyl-L-ornithine from L-glutamate: step 2/4.</text>
</comment>
<comment type="function">
    <text evidence="9">Catalyzes the ATP-dependent phosphorylation of N-acetyl-L-glutamate.</text>
</comment>
<keyword evidence="3 9" id="KW-0028">Amino-acid biosynthesis</keyword>
<dbReference type="UniPathway" id="UPA00068">
    <property type="reaction ID" value="UER00107"/>
</dbReference>